<evidence type="ECO:0000313" key="2">
    <source>
        <dbReference type="EMBL" id="MBW93592.1"/>
    </source>
</evidence>
<accession>A0A2P2JJE0</accession>
<reference evidence="2" key="1">
    <citation type="submission" date="2018-02" db="EMBL/GenBank/DDBJ databases">
        <title>Rhizophora mucronata_Transcriptome.</title>
        <authorList>
            <person name="Meera S.P."/>
            <person name="Sreeshan A."/>
            <person name="Augustine A."/>
        </authorList>
    </citation>
    <scope>NUCLEOTIDE SEQUENCE</scope>
    <source>
        <tissue evidence="2">Leaf</tissue>
    </source>
</reference>
<evidence type="ECO:0000256" key="1">
    <source>
        <dbReference type="SAM" id="Phobius"/>
    </source>
</evidence>
<keyword evidence="1" id="KW-1133">Transmembrane helix</keyword>
<keyword evidence="1" id="KW-0472">Membrane</keyword>
<keyword evidence="1" id="KW-0812">Transmembrane</keyword>
<protein>
    <submittedName>
        <fullName evidence="2">Uncharacterized protein</fullName>
    </submittedName>
</protein>
<proteinExistence type="predicted"/>
<name>A0A2P2JJE0_RHIMU</name>
<sequence length="163" mass="18685">MVAFMKNEKALFFVVWGWGASISMILLVTLNVHKEIHLLGRKYEVVNQSMNLTYFMSVLCCFQDQLSPCQMLKYDANKIVKQCYVSPCHFLSLCSGGRVKYINHIVAFMFAKGVRDWIACFACHYIFGLSLCFMTSIIQIEECLLTLFSNQYARLAGFKSKAL</sequence>
<dbReference type="AlphaFoldDB" id="A0A2P2JJE0"/>
<dbReference type="EMBL" id="GGEC01013109">
    <property type="protein sequence ID" value="MBW93592.1"/>
    <property type="molecule type" value="Transcribed_RNA"/>
</dbReference>
<feature type="transmembrane region" description="Helical" evidence="1">
    <location>
        <begin position="117"/>
        <end position="140"/>
    </location>
</feature>
<organism evidence="2">
    <name type="scientific">Rhizophora mucronata</name>
    <name type="common">Asiatic mangrove</name>
    <dbReference type="NCBI Taxonomy" id="61149"/>
    <lineage>
        <taxon>Eukaryota</taxon>
        <taxon>Viridiplantae</taxon>
        <taxon>Streptophyta</taxon>
        <taxon>Embryophyta</taxon>
        <taxon>Tracheophyta</taxon>
        <taxon>Spermatophyta</taxon>
        <taxon>Magnoliopsida</taxon>
        <taxon>eudicotyledons</taxon>
        <taxon>Gunneridae</taxon>
        <taxon>Pentapetalae</taxon>
        <taxon>rosids</taxon>
        <taxon>fabids</taxon>
        <taxon>Malpighiales</taxon>
        <taxon>Rhizophoraceae</taxon>
        <taxon>Rhizophora</taxon>
    </lineage>
</organism>
<feature type="transmembrane region" description="Helical" evidence="1">
    <location>
        <begin position="12"/>
        <end position="32"/>
    </location>
</feature>